<dbReference type="EMBL" id="CP001614">
    <property type="protein sequence ID" value="ACR12935.1"/>
    <property type="molecule type" value="Genomic_DNA"/>
</dbReference>
<feature type="domain" description="GGDEF" evidence="5">
    <location>
        <begin position="312"/>
        <end position="440"/>
    </location>
</feature>
<dbReference type="InterPro" id="IPR029787">
    <property type="entry name" value="Nucleotide_cyclase"/>
</dbReference>
<dbReference type="FunFam" id="3.30.70.270:FF:000001">
    <property type="entry name" value="Diguanylate cyclase domain protein"/>
    <property type="match status" value="1"/>
</dbReference>
<feature type="transmembrane region" description="Helical" evidence="4">
    <location>
        <begin position="227"/>
        <end position="248"/>
    </location>
</feature>
<organism evidence="6 7">
    <name type="scientific">Teredinibacter turnerae (strain ATCC 39867 / T7901)</name>
    <dbReference type="NCBI Taxonomy" id="377629"/>
    <lineage>
        <taxon>Bacteria</taxon>
        <taxon>Pseudomonadati</taxon>
        <taxon>Pseudomonadota</taxon>
        <taxon>Gammaproteobacteria</taxon>
        <taxon>Cellvibrionales</taxon>
        <taxon>Cellvibrionaceae</taxon>
        <taxon>Teredinibacter</taxon>
    </lineage>
</organism>
<dbReference type="OrthoDB" id="9812260at2"/>
<dbReference type="InterPro" id="IPR043128">
    <property type="entry name" value="Rev_trsase/Diguanyl_cyclase"/>
</dbReference>
<dbReference type="InterPro" id="IPR000160">
    <property type="entry name" value="GGDEF_dom"/>
</dbReference>
<dbReference type="CDD" id="cd01949">
    <property type="entry name" value="GGDEF"/>
    <property type="match status" value="1"/>
</dbReference>
<dbReference type="GO" id="GO:0052621">
    <property type="term" value="F:diguanylate cyclase activity"/>
    <property type="evidence" value="ECO:0007669"/>
    <property type="project" value="UniProtKB-EC"/>
</dbReference>
<keyword evidence="7" id="KW-1185">Reference proteome</keyword>
<dbReference type="EC" id="2.7.7.65" evidence="2"/>
<dbReference type="HOGENOM" id="CLU_052018_0_0_6"/>
<dbReference type="RefSeq" id="WP_015819048.1">
    <property type="nucleotide sequence ID" value="NC_012997.1"/>
</dbReference>
<name>C5BN20_TERTT</name>
<dbReference type="PROSITE" id="PS50887">
    <property type="entry name" value="GGDEF"/>
    <property type="match status" value="1"/>
</dbReference>
<evidence type="ECO:0000256" key="1">
    <source>
        <dbReference type="ARBA" id="ARBA00001946"/>
    </source>
</evidence>
<protein>
    <recommendedName>
        <fullName evidence="2">diguanylate cyclase</fullName>
        <ecNumber evidence="2">2.7.7.65</ecNumber>
    </recommendedName>
</protein>
<dbReference type="Pfam" id="PF00990">
    <property type="entry name" value="GGDEF"/>
    <property type="match status" value="1"/>
</dbReference>
<dbReference type="STRING" id="377629.TERTU_0514"/>
<gene>
    <name evidence="6" type="ordered locus">TERTU_0514</name>
</gene>
<dbReference type="PANTHER" id="PTHR45138:SF9">
    <property type="entry name" value="DIGUANYLATE CYCLASE DGCM-RELATED"/>
    <property type="match status" value="1"/>
</dbReference>
<feature type="transmembrane region" description="Helical" evidence="4">
    <location>
        <begin position="20"/>
        <end position="36"/>
    </location>
</feature>
<dbReference type="InterPro" id="IPR050469">
    <property type="entry name" value="Diguanylate_Cyclase"/>
</dbReference>
<dbReference type="SMART" id="SM00267">
    <property type="entry name" value="GGDEF"/>
    <property type="match status" value="1"/>
</dbReference>
<dbReference type="NCBIfam" id="TIGR00254">
    <property type="entry name" value="GGDEF"/>
    <property type="match status" value="1"/>
</dbReference>
<dbReference type="eggNOG" id="COG3706">
    <property type="taxonomic scope" value="Bacteria"/>
</dbReference>
<proteinExistence type="predicted"/>
<evidence type="ECO:0000313" key="7">
    <source>
        <dbReference type="Proteomes" id="UP000009080"/>
    </source>
</evidence>
<evidence type="ECO:0000259" key="5">
    <source>
        <dbReference type="PROSITE" id="PS50887"/>
    </source>
</evidence>
<dbReference type="Gene3D" id="3.30.70.270">
    <property type="match status" value="1"/>
</dbReference>
<dbReference type="SUPFAM" id="SSF55073">
    <property type="entry name" value="Nucleotide cyclase"/>
    <property type="match status" value="1"/>
</dbReference>
<evidence type="ECO:0000256" key="2">
    <source>
        <dbReference type="ARBA" id="ARBA00012528"/>
    </source>
</evidence>
<evidence type="ECO:0000256" key="3">
    <source>
        <dbReference type="ARBA" id="ARBA00034247"/>
    </source>
</evidence>
<keyword evidence="4" id="KW-0812">Transmembrane</keyword>
<comment type="catalytic activity">
    <reaction evidence="3">
        <text>2 GTP = 3',3'-c-di-GMP + 2 diphosphate</text>
        <dbReference type="Rhea" id="RHEA:24898"/>
        <dbReference type="ChEBI" id="CHEBI:33019"/>
        <dbReference type="ChEBI" id="CHEBI:37565"/>
        <dbReference type="ChEBI" id="CHEBI:58805"/>
        <dbReference type="EC" id="2.7.7.65"/>
    </reaction>
</comment>
<keyword evidence="4" id="KW-0472">Membrane</keyword>
<dbReference type="AlphaFoldDB" id="C5BN20"/>
<evidence type="ECO:0000256" key="4">
    <source>
        <dbReference type="SAM" id="Phobius"/>
    </source>
</evidence>
<dbReference type="KEGG" id="ttu:TERTU_0514"/>
<reference evidence="6 7" key="1">
    <citation type="journal article" date="2009" name="PLoS ONE">
        <title>The complete genome of Teredinibacter turnerae T7901: an intracellular endosymbiont of marine wood-boring bivalves (shipworms).</title>
        <authorList>
            <person name="Yang J.C."/>
            <person name="Madupu R."/>
            <person name="Durkin A.S."/>
            <person name="Ekborg N.A."/>
            <person name="Pedamallu C.S."/>
            <person name="Hostetler J.B."/>
            <person name="Radune D."/>
            <person name="Toms B.S."/>
            <person name="Henrissat B."/>
            <person name="Coutinho P.M."/>
            <person name="Schwarz S."/>
            <person name="Field L."/>
            <person name="Trindade-Silva A.E."/>
            <person name="Soares C.A.G."/>
            <person name="Elshahawi S."/>
            <person name="Hanora A."/>
            <person name="Schmidt E.W."/>
            <person name="Haygood M.G."/>
            <person name="Posfai J."/>
            <person name="Benner J."/>
            <person name="Madinger C."/>
            <person name="Nove J."/>
            <person name="Anton B."/>
            <person name="Chaudhary K."/>
            <person name="Foster J."/>
            <person name="Holman A."/>
            <person name="Kumar S."/>
            <person name="Lessard P.A."/>
            <person name="Luyten Y.A."/>
            <person name="Slatko B."/>
            <person name="Wood N."/>
            <person name="Wu B."/>
            <person name="Teplitski M."/>
            <person name="Mougous J.D."/>
            <person name="Ward N."/>
            <person name="Eisen J.A."/>
            <person name="Badger J.H."/>
            <person name="Distel D.L."/>
        </authorList>
    </citation>
    <scope>NUCLEOTIDE SEQUENCE [LARGE SCALE GENOMIC DNA]</scope>
    <source>
        <strain evidence="7">ATCC 39867 / T7901</strain>
    </source>
</reference>
<keyword evidence="4" id="KW-1133">Transmembrane helix</keyword>
<sequence>MTEHSSNKSTLLPAISRTEALLGMIACVSIILIFAPKDWIQRSLEIYPQDYEAVLTDDTYSNGNSEAIWLDADKQIWQCRMGNKFRSPYCSMRLSLFDDSWSGLNLSDYDTMTIWASYSGPSDSLRFYLRNRHPDYYQVGDDTSTKYNMVEIPVEQLDTGFTLSMADFNVADWWLVTKKIPLEKSHPEFNDVVFLEVQTGSQATFGDHTIRLRKVLWHGHLFSDETLYKGMVIAWCVLIFFLLLYRMIHLKLELRRNVKHQQELVAINKLLNLQNKQFEDLAKTDQLTGLLNRIGIRDVLYDGLNNWKERRTPFSFVLIDIDHFKQVNDSFGHDVGDQILKLTAKLLAENIRRSDFLARWGGEEFILVCPDTDLYQAQVLAELLRKKLEDAPLHPERQITASFGVSALSTPNLDDLFKRADAALYEAKTQGRNKVCAVADTDAD</sequence>
<dbReference type="PANTHER" id="PTHR45138">
    <property type="entry name" value="REGULATORY COMPONENTS OF SENSORY TRANSDUCTION SYSTEM"/>
    <property type="match status" value="1"/>
</dbReference>
<evidence type="ECO:0000313" key="6">
    <source>
        <dbReference type="EMBL" id="ACR12935.1"/>
    </source>
</evidence>
<accession>C5BN20</accession>
<comment type="cofactor">
    <cofactor evidence="1">
        <name>Mg(2+)</name>
        <dbReference type="ChEBI" id="CHEBI:18420"/>
    </cofactor>
</comment>
<dbReference type="Proteomes" id="UP000009080">
    <property type="component" value="Chromosome"/>
</dbReference>